<reference evidence="3" key="1">
    <citation type="submission" date="2024-05" db="EMBL/GenBank/DDBJ databases">
        <title>30 novel species of actinomycetes from the DSMZ collection.</title>
        <authorList>
            <person name="Nouioui I."/>
        </authorList>
    </citation>
    <scope>NUCLEOTIDE SEQUENCE</scope>
    <source>
        <strain evidence="3">DSM 41972</strain>
    </source>
</reference>
<dbReference type="Pfam" id="PF18603">
    <property type="entry name" value="LAL_C2"/>
    <property type="match status" value="1"/>
</dbReference>
<feature type="domain" description="L-amino acid ligase C-terminal" evidence="2">
    <location>
        <begin position="47"/>
        <end position="120"/>
    </location>
</feature>
<evidence type="ECO:0000313" key="4">
    <source>
        <dbReference type="Proteomes" id="UP001181313"/>
    </source>
</evidence>
<dbReference type="Gene3D" id="3.30.470.20">
    <property type="entry name" value="ATP-grasp fold, B domain"/>
    <property type="match status" value="1"/>
</dbReference>
<comment type="caution">
    <text evidence="3">The sequence shown here is derived from an EMBL/GenBank/DDBJ whole genome shotgun (WGS) entry which is preliminary data.</text>
</comment>
<accession>A0ABU3HX25</accession>
<dbReference type="Proteomes" id="UP001181313">
    <property type="component" value="Unassembled WGS sequence"/>
</dbReference>
<organism evidence="3 4">
    <name type="scientific">Streptomyces althioticus subsp. attaecolombicae</name>
    <dbReference type="NCBI Taxonomy" id="3075534"/>
    <lineage>
        <taxon>Bacteria</taxon>
        <taxon>Bacillati</taxon>
        <taxon>Actinomycetota</taxon>
        <taxon>Actinomycetes</taxon>
        <taxon>Kitasatosporales</taxon>
        <taxon>Streptomycetaceae</taxon>
        <taxon>Streptomyces</taxon>
        <taxon>Streptomyces althioticus group</taxon>
    </lineage>
</organism>
<proteinExistence type="predicted"/>
<dbReference type="InterPro" id="IPR040570">
    <property type="entry name" value="LAL_C2"/>
</dbReference>
<feature type="region of interest" description="Disordered" evidence="1">
    <location>
        <begin position="63"/>
        <end position="85"/>
    </location>
</feature>
<keyword evidence="4" id="KW-1185">Reference proteome</keyword>
<protein>
    <recommendedName>
        <fullName evidence="2">L-amino acid ligase C-terminal domain-containing protein</fullName>
    </recommendedName>
</protein>
<dbReference type="EMBL" id="JAVSGH010000003">
    <property type="protein sequence ID" value="MDT3724044.1"/>
    <property type="molecule type" value="Genomic_DNA"/>
</dbReference>
<evidence type="ECO:0000256" key="1">
    <source>
        <dbReference type="SAM" id="MobiDB-lite"/>
    </source>
</evidence>
<name>A0ABU3HX25_9ACTN</name>
<dbReference type="RefSeq" id="WP_093546632.1">
    <property type="nucleotide sequence ID" value="NZ_JAVSGH010000003.1"/>
</dbReference>
<sequence>MPRLPDATGVDLVEYQPRQTVGERVLPEVRAVLADQGQARRCEAIWFAAAPPAGVLVEVTGVEGPHPDGVRTDVLGKPGTRLDGLHSSDSRLAQARAHADTPEEALALAREAIGRLESVTRVTPLSTGLL</sequence>
<evidence type="ECO:0000313" key="3">
    <source>
        <dbReference type="EMBL" id="MDT3724044.1"/>
    </source>
</evidence>
<gene>
    <name evidence="3" type="ORF">ROS62_03750</name>
</gene>
<evidence type="ECO:0000259" key="2">
    <source>
        <dbReference type="Pfam" id="PF18603"/>
    </source>
</evidence>